<evidence type="ECO:0000256" key="3">
    <source>
        <dbReference type="RuleBase" id="RU000363"/>
    </source>
</evidence>
<dbReference type="SUPFAM" id="SSF51735">
    <property type="entry name" value="NAD(P)-binding Rossmann-fold domains"/>
    <property type="match status" value="1"/>
</dbReference>
<accession>A0AAN7ZEJ6</accession>
<comment type="similarity">
    <text evidence="1 3">Belongs to the short-chain dehydrogenases/reductases (SDR) family.</text>
</comment>
<protein>
    <recommendedName>
        <fullName evidence="6">Alcohol dehydrogenase</fullName>
    </recommendedName>
</protein>
<dbReference type="EMBL" id="JAVRBK010000008">
    <property type="protein sequence ID" value="KAK5639742.1"/>
    <property type="molecule type" value="Genomic_DNA"/>
</dbReference>
<keyword evidence="2" id="KW-0560">Oxidoreductase</keyword>
<dbReference type="Gene3D" id="3.40.50.720">
    <property type="entry name" value="NAD(P)-binding Rossmann-like Domain"/>
    <property type="match status" value="1"/>
</dbReference>
<dbReference type="Pfam" id="PF00106">
    <property type="entry name" value="adh_short"/>
    <property type="match status" value="1"/>
</dbReference>
<evidence type="ECO:0008006" key="6">
    <source>
        <dbReference type="Google" id="ProtNLM"/>
    </source>
</evidence>
<evidence type="ECO:0000313" key="4">
    <source>
        <dbReference type="EMBL" id="KAK5639742.1"/>
    </source>
</evidence>
<dbReference type="FunFam" id="3.40.50.720:FF:000149">
    <property type="entry name" value="15-hydroxyprostaglandin dehydrogenase [NAD(+)]"/>
    <property type="match status" value="1"/>
</dbReference>
<sequence>MYSFAGKFALVTGGAQGLGFAYINQLLRCGIEGVTLVDVNNELGKLSTEALIKEFGEKVIFACADVRNPDEFEAAFRTSIDHWKYLDIVVNNAGIVDEGRWELEISVNCAGTLRGVALSFQYMSNMKGGRGGIVINCGSIAGVDPYCVLPIYSATKSFVVGLGRAMGTPNYFEHTGVKVLTVCPGLTDTPIINDISNNVPFIMCPNIKEETTATLQNLHLQPVQCVAEALTAVIHKGDNGSVWVAEGSQTPYEIKFPARQEMKIN</sequence>
<proteinExistence type="inferred from homology"/>
<organism evidence="4 5">
    <name type="scientific">Pyrocoelia pectoralis</name>
    <dbReference type="NCBI Taxonomy" id="417401"/>
    <lineage>
        <taxon>Eukaryota</taxon>
        <taxon>Metazoa</taxon>
        <taxon>Ecdysozoa</taxon>
        <taxon>Arthropoda</taxon>
        <taxon>Hexapoda</taxon>
        <taxon>Insecta</taxon>
        <taxon>Pterygota</taxon>
        <taxon>Neoptera</taxon>
        <taxon>Endopterygota</taxon>
        <taxon>Coleoptera</taxon>
        <taxon>Polyphaga</taxon>
        <taxon>Elateriformia</taxon>
        <taxon>Elateroidea</taxon>
        <taxon>Lampyridae</taxon>
        <taxon>Lampyrinae</taxon>
        <taxon>Pyrocoelia</taxon>
    </lineage>
</organism>
<dbReference type="PANTHER" id="PTHR44229">
    <property type="entry name" value="15-HYDROXYPROSTAGLANDIN DEHYDROGENASE [NAD(+)]"/>
    <property type="match status" value="1"/>
</dbReference>
<dbReference type="AlphaFoldDB" id="A0AAN7ZEJ6"/>
<dbReference type="PROSITE" id="PS00061">
    <property type="entry name" value="ADH_SHORT"/>
    <property type="match status" value="1"/>
</dbReference>
<comment type="caution">
    <text evidence="4">The sequence shown here is derived from an EMBL/GenBank/DDBJ whole genome shotgun (WGS) entry which is preliminary data.</text>
</comment>
<dbReference type="InterPro" id="IPR002347">
    <property type="entry name" value="SDR_fam"/>
</dbReference>
<evidence type="ECO:0000313" key="5">
    <source>
        <dbReference type="Proteomes" id="UP001329430"/>
    </source>
</evidence>
<dbReference type="InterPro" id="IPR036291">
    <property type="entry name" value="NAD(P)-bd_dom_sf"/>
</dbReference>
<name>A0AAN7ZEJ6_9COLE</name>
<evidence type="ECO:0000256" key="1">
    <source>
        <dbReference type="ARBA" id="ARBA00006484"/>
    </source>
</evidence>
<dbReference type="PRINTS" id="PR00080">
    <property type="entry name" value="SDRFAMILY"/>
</dbReference>
<dbReference type="PRINTS" id="PR00081">
    <property type="entry name" value="GDHRDH"/>
</dbReference>
<dbReference type="GO" id="GO:0016616">
    <property type="term" value="F:oxidoreductase activity, acting on the CH-OH group of donors, NAD or NADP as acceptor"/>
    <property type="evidence" value="ECO:0007669"/>
    <property type="project" value="TreeGrafter"/>
</dbReference>
<dbReference type="InterPro" id="IPR020904">
    <property type="entry name" value="Sc_DH/Rdtase_CS"/>
</dbReference>
<dbReference type="Proteomes" id="UP001329430">
    <property type="component" value="Chromosome 8"/>
</dbReference>
<reference evidence="4 5" key="1">
    <citation type="journal article" date="2024" name="Insects">
        <title>An Improved Chromosome-Level Genome Assembly of the Firefly Pyrocoelia pectoralis.</title>
        <authorList>
            <person name="Fu X."/>
            <person name="Meyer-Rochow V.B."/>
            <person name="Ballantyne L."/>
            <person name="Zhu X."/>
        </authorList>
    </citation>
    <scope>NUCLEOTIDE SEQUENCE [LARGE SCALE GENOMIC DNA]</scope>
    <source>
        <strain evidence="4">XCY_ONT2</strain>
    </source>
</reference>
<dbReference type="GO" id="GO:0005737">
    <property type="term" value="C:cytoplasm"/>
    <property type="evidence" value="ECO:0007669"/>
    <property type="project" value="TreeGrafter"/>
</dbReference>
<gene>
    <name evidence="4" type="ORF">RI129_010553</name>
</gene>
<keyword evidence="5" id="KW-1185">Reference proteome</keyword>
<evidence type="ECO:0000256" key="2">
    <source>
        <dbReference type="ARBA" id="ARBA00023002"/>
    </source>
</evidence>
<dbReference type="PANTHER" id="PTHR44229:SF8">
    <property type="entry name" value="ALCOHOL DEHYDROGENASE-RELATED"/>
    <property type="match status" value="1"/>
</dbReference>